<keyword evidence="2" id="KW-1185">Reference proteome</keyword>
<evidence type="ECO:0000313" key="2">
    <source>
        <dbReference type="Proteomes" id="UP000299102"/>
    </source>
</evidence>
<protein>
    <submittedName>
        <fullName evidence="1">Uncharacterized protein</fullName>
    </submittedName>
</protein>
<proteinExistence type="predicted"/>
<reference evidence="1 2" key="1">
    <citation type="journal article" date="2019" name="Commun. Biol.">
        <title>The bagworm genome reveals a unique fibroin gene that provides high tensile strength.</title>
        <authorList>
            <person name="Kono N."/>
            <person name="Nakamura H."/>
            <person name="Ohtoshi R."/>
            <person name="Tomita M."/>
            <person name="Numata K."/>
            <person name="Arakawa K."/>
        </authorList>
    </citation>
    <scope>NUCLEOTIDE SEQUENCE [LARGE SCALE GENOMIC DNA]</scope>
</reference>
<dbReference type="EMBL" id="BGZK01001190">
    <property type="protein sequence ID" value="GBP73878.1"/>
    <property type="molecule type" value="Genomic_DNA"/>
</dbReference>
<sequence>MNSFRVNYPPTAVLQTNSVNLRRPDRRSVCRLITTSRVRNQIALNGGSAGCSFGGARRRMQAFVSVFVQIKTVAGSGIGIDNGTRNRIENGTKIRIETEIATDIENETQVGNEGRDEVRIKSVTWTEIESDTELRLVSVNKKDVGLYSMSMLTELRALTRWIRDLQERVERSLSKQLVSNECTEMRIVITVLMLLDY</sequence>
<comment type="caution">
    <text evidence="1">The sequence shown here is derived from an EMBL/GenBank/DDBJ whole genome shotgun (WGS) entry which is preliminary data.</text>
</comment>
<dbReference type="Proteomes" id="UP000299102">
    <property type="component" value="Unassembled WGS sequence"/>
</dbReference>
<dbReference type="AlphaFoldDB" id="A0A4C1YCY3"/>
<gene>
    <name evidence="1" type="ORF">EVAR_82707_1</name>
</gene>
<evidence type="ECO:0000313" key="1">
    <source>
        <dbReference type="EMBL" id="GBP73878.1"/>
    </source>
</evidence>
<organism evidence="1 2">
    <name type="scientific">Eumeta variegata</name>
    <name type="common">Bagworm moth</name>
    <name type="synonym">Eumeta japonica</name>
    <dbReference type="NCBI Taxonomy" id="151549"/>
    <lineage>
        <taxon>Eukaryota</taxon>
        <taxon>Metazoa</taxon>
        <taxon>Ecdysozoa</taxon>
        <taxon>Arthropoda</taxon>
        <taxon>Hexapoda</taxon>
        <taxon>Insecta</taxon>
        <taxon>Pterygota</taxon>
        <taxon>Neoptera</taxon>
        <taxon>Endopterygota</taxon>
        <taxon>Lepidoptera</taxon>
        <taxon>Glossata</taxon>
        <taxon>Ditrysia</taxon>
        <taxon>Tineoidea</taxon>
        <taxon>Psychidae</taxon>
        <taxon>Oiketicinae</taxon>
        <taxon>Eumeta</taxon>
    </lineage>
</organism>
<name>A0A4C1YCY3_EUMVA</name>
<accession>A0A4C1YCY3</accession>